<comment type="caution">
    <text evidence="8">The sequence shown here is derived from an EMBL/GenBank/DDBJ whole genome shotgun (WGS) entry which is preliminary data.</text>
</comment>
<name>A0A8H3BCS5_9AGAM</name>
<dbReference type="Pfam" id="PF02146">
    <property type="entry name" value="SIR2"/>
    <property type="match status" value="2"/>
</dbReference>
<dbReference type="PANTHER" id="PTHR11085:SF10">
    <property type="entry name" value="NAD-DEPENDENT PROTEIN DEACYLASE SIRTUIN-5, MITOCHONDRIAL-RELATED"/>
    <property type="match status" value="1"/>
</dbReference>
<evidence type="ECO:0000259" key="7">
    <source>
        <dbReference type="PROSITE" id="PS50305"/>
    </source>
</evidence>
<protein>
    <recommendedName>
        <fullName evidence="7">Deacetylase sirtuin-type domain-containing protein</fullName>
    </recommendedName>
</protein>
<keyword evidence="6" id="KW-0479">Metal-binding</keyword>
<feature type="binding site" evidence="6">
    <location>
        <position position="176"/>
    </location>
    <ligand>
        <name>Zn(2+)</name>
        <dbReference type="ChEBI" id="CHEBI:29105"/>
    </ligand>
</feature>
<dbReference type="AlphaFoldDB" id="A0A8H3BCS5"/>
<dbReference type="InterPro" id="IPR003000">
    <property type="entry name" value="Sirtuin"/>
</dbReference>
<organism evidence="8 9">
    <name type="scientific">Rhizoctonia solani</name>
    <dbReference type="NCBI Taxonomy" id="456999"/>
    <lineage>
        <taxon>Eukaryota</taxon>
        <taxon>Fungi</taxon>
        <taxon>Dikarya</taxon>
        <taxon>Basidiomycota</taxon>
        <taxon>Agaricomycotina</taxon>
        <taxon>Agaricomycetes</taxon>
        <taxon>Cantharellales</taxon>
        <taxon>Ceratobasidiaceae</taxon>
        <taxon>Rhizoctonia</taxon>
    </lineage>
</organism>
<feature type="binding site" evidence="6">
    <location>
        <position position="230"/>
    </location>
    <ligand>
        <name>Zn(2+)</name>
        <dbReference type="ChEBI" id="CHEBI:29105"/>
    </ligand>
</feature>
<dbReference type="InterPro" id="IPR050134">
    <property type="entry name" value="NAD-dep_sirtuin_deacylases"/>
</dbReference>
<evidence type="ECO:0000256" key="6">
    <source>
        <dbReference type="PROSITE-ProRule" id="PRU00236"/>
    </source>
</evidence>
<feature type="domain" description="Deacetylase sirtuin-type" evidence="7">
    <location>
        <begin position="1"/>
        <end position="327"/>
    </location>
</feature>
<evidence type="ECO:0000256" key="4">
    <source>
        <dbReference type="ARBA" id="ARBA00023027"/>
    </source>
</evidence>
<dbReference type="Proteomes" id="UP000663843">
    <property type="component" value="Unassembled WGS sequence"/>
</dbReference>
<dbReference type="PROSITE" id="PS50305">
    <property type="entry name" value="SIRTUIN"/>
    <property type="match status" value="1"/>
</dbReference>
<dbReference type="GO" id="GO:0017136">
    <property type="term" value="F:histone deacetylase activity, NAD-dependent"/>
    <property type="evidence" value="ECO:0007669"/>
    <property type="project" value="TreeGrafter"/>
</dbReference>
<dbReference type="InterPro" id="IPR026590">
    <property type="entry name" value="Ssirtuin_cat_dom"/>
</dbReference>
<evidence type="ECO:0000256" key="2">
    <source>
        <dbReference type="ARBA" id="ARBA00006924"/>
    </source>
</evidence>
<evidence type="ECO:0000256" key="5">
    <source>
        <dbReference type="ARBA" id="ARBA00023128"/>
    </source>
</evidence>
<dbReference type="InterPro" id="IPR029035">
    <property type="entry name" value="DHS-like_NAD/FAD-binding_dom"/>
</dbReference>
<dbReference type="GO" id="GO:0046872">
    <property type="term" value="F:metal ion binding"/>
    <property type="evidence" value="ECO:0007669"/>
    <property type="project" value="UniProtKB-KW"/>
</dbReference>
<feature type="active site" description="Proton acceptor" evidence="6">
    <location>
        <position position="168"/>
    </location>
</feature>
<comment type="subcellular location">
    <subcellularLocation>
        <location evidence="1">Mitochondrion</location>
    </subcellularLocation>
</comment>
<sequence length="327" mass="34922">MVPSNSVASFQKALQQSKNLILVAGAGLSAASGIPTFRGAGGYWRSFQATRLATPEAFDANPGLVWQASFLTLVSTAHIHKLSSLVLPLPSRKVCNLVLSCKPNNAHHVIARLLDPNYRSAVAPLATKCTLITQNVDGLSLRAQEVLQPVTGTLGNTTLEQGKIIEMHGRLLETLCTKCKHRNPDSRSPICPALAGTELRTEAIMDDAGKRVPEAEIPSKDLPRCEKDGCGGLLRPGVVWFGESIPELNKIESLVEEADMCLVIGTSSVVYPAAGFADVVQDNGGKVAVFNIETSQGDQNADFLFLGPCERTLGEALGIEVPAMREL</sequence>
<keyword evidence="3" id="KW-0808">Transferase</keyword>
<evidence type="ECO:0000256" key="1">
    <source>
        <dbReference type="ARBA" id="ARBA00004173"/>
    </source>
</evidence>
<dbReference type="EMBL" id="CAJMWT010002749">
    <property type="protein sequence ID" value="CAE6452685.1"/>
    <property type="molecule type" value="Genomic_DNA"/>
</dbReference>
<comment type="similarity">
    <text evidence="2">Belongs to the sirtuin family. Class I subfamily.</text>
</comment>
<evidence type="ECO:0000256" key="3">
    <source>
        <dbReference type="ARBA" id="ARBA00022679"/>
    </source>
</evidence>
<dbReference type="SUPFAM" id="SSF52467">
    <property type="entry name" value="DHS-like NAD/FAD-binding domain"/>
    <property type="match status" value="1"/>
</dbReference>
<dbReference type="InterPro" id="IPR026591">
    <property type="entry name" value="Sirtuin_cat_small_dom_sf"/>
</dbReference>
<feature type="binding site" evidence="6">
    <location>
        <position position="179"/>
    </location>
    <ligand>
        <name>Zn(2+)</name>
        <dbReference type="ChEBI" id="CHEBI:29105"/>
    </ligand>
</feature>
<dbReference type="GO" id="GO:0070403">
    <property type="term" value="F:NAD+ binding"/>
    <property type="evidence" value="ECO:0007669"/>
    <property type="project" value="InterPro"/>
</dbReference>
<dbReference type="Gene3D" id="3.40.50.1220">
    <property type="entry name" value="TPP-binding domain"/>
    <property type="match status" value="1"/>
</dbReference>
<keyword evidence="6" id="KW-0862">Zinc</keyword>
<feature type="binding site" evidence="6">
    <location>
        <position position="225"/>
    </location>
    <ligand>
        <name>Zn(2+)</name>
        <dbReference type="ChEBI" id="CHEBI:29105"/>
    </ligand>
</feature>
<proteinExistence type="inferred from homology"/>
<keyword evidence="4" id="KW-0520">NAD</keyword>
<gene>
    <name evidence="8" type="ORF">RDB_LOCUS88493</name>
</gene>
<keyword evidence="5" id="KW-0496">Mitochondrion</keyword>
<dbReference type="PANTHER" id="PTHR11085">
    <property type="entry name" value="NAD-DEPENDENT PROTEIN DEACYLASE SIRTUIN-5, MITOCHONDRIAL-RELATED"/>
    <property type="match status" value="1"/>
</dbReference>
<accession>A0A8H3BCS5</accession>
<dbReference type="GO" id="GO:0005739">
    <property type="term" value="C:mitochondrion"/>
    <property type="evidence" value="ECO:0007669"/>
    <property type="project" value="UniProtKB-SubCell"/>
</dbReference>
<dbReference type="Gene3D" id="3.30.1600.10">
    <property type="entry name" value="SIR2/SIRT2 'Small Domain"/>
    <property type="match status" value="1"/>
</dbReference>
<dbReference type="GO" id="GO:0005634">
    <property type="term" value="C:nucleus"/>
    <property type="evidence" value="ECO:0007669"/>
    <property type="project" value="TreeGrafter"/>
</dbReference>
<evidence type="ECO:0000313" key="9">
    <source>
        <dbReference type="Proteomes" id="UP000663843"/>
    </source>
</evidence>
<evidence type="ECO:0000313" key="8">
    <source>
        <dbReference type="EMBL" id="CAE6452685.1"/>
    </source>
</evidence>
<reference evidence="8" key="1">
    <citation type="submission" date="2021-01" db="EMBL/GenBank/DDBJ databases">
        <authorList>
            <person name="Kaushik A."/>
        </authorList>
    </citation>
    <scope>NUCLEOTIDE SEQUENCE</scope>
    <source>
        <strain evidence="8">AG2-2IIIB</strain>
    </source>
</reference>